<evidence type="ECO:0000313" key="1">
    <source>
        <dbReference type="EMBL" id="CAG8478685.1"/>
    </source>
</evidence>
<evidence type="ECO:0000313" key="2">
    <source>
        <dbReference type="Proteomes" id="UP000789525"/>
    </source>
</evidence>
<reference evidence="1" key="1">
    <citation type="submission" date="2021-06" db="EMBL/GenBank/DDBJ databases">
        <authorList>
            <person name="Kallberg Y."/>
            <person name="Tangrot J."/>
            <person name="Rosling A."/>
        </authorList>
    </citation>
    <scope>NUCLEOTIDE SEQUENCE</scope>
    <source>
        <strain evidence="1">CL356</strain>
    </source>
</reference>
<name>A0ACA9KLR4_9GLOM</name>
<dbReference type="EMBL" id="CAJVPT010002296">
    <property type="protein sequence ID" value="CAG8478685.1"/>
    <property type="molecule type" value="Genomic_DNA"/>
</dbReference>
<sequence length="601" mass="67290">MFGITSINLPRSQSLEITFTHKKQKKNNNSTAQSYGAPLQLDRYLTNEGHRIVASYLRQKQTQGYVQKGYFHKINEKDLDDLIKSCEGVATRTFETLNYEDLHLSHRECKLLARFLKSENVVVRTLMLRKNHLAGTPLKVLLKALRKNSTVRILDLSSNLLTDVEAKWVAKLLKKNSTIKELYLASNRIGSDGAKHLAKALEENTTVERLSLESNRLSEKGGGYIADMLKINNTIKYIHLGSNNLQLAGIKEISEALKVNSSLVSLSLDVNNIAPEGTNFVSEALKVNKTLTHLYLPRNNIGDQGLKNLSKALLSNTTIAYLDLEFNNIGINGDTEGMEVMGKLLENHIVPRALNLTNNHLGDEGCSALFSGFHKNKTLESLILSHCNIGLDGTRAIGKALRDNVGLQNLSLHMNSDVGADGHLELAQALEKNTSIKGIQLDYNFAEWESVGNSIHQSLTRNHFLQREKYSVACRIEVAARIMLNSNVKQQLPTYSRNSKTIKKSGRPGKPPTSTSPQKLTFTKLPFEIQEQILFSIDENHVLTHLQLIEIIKWSMKRSTLGKSMKEFLTKTFSAYYPLTSDVKLWPTEATDFGGTSTERF</sequence>
<accession>A0ACA9KLR4</accession>
<gene>
    <name evidence="1" type="ORF">ACOLOM_LOCUS1900</name>
</gene>
<keyword evidence="2" id="KW-1185">Reference proteome</keyword>
<proteinExistence type="predicted"/>
<comment type="caution">
    <text evidence="1">The sequence shown here is derived from an EMBL/GenBank/DDBJ whole genome shotgun (WGS) entry which is preliminary data.</text>
</comment>
<dbReference type="Proteomes" id="UP000789525">
    <property type="component" value="Unassembled WGS sequence"/>
</dbReference>
<protein>
    <submittedName>
        <fullName evidence="1">7263_t:CDS:1</fullName>
    </submittedName>
</protein>
<organism evidence="1 2">
    <name type="scientific">Acaulospora colombiana</name>
    <dbReference type="NCBI Taxonomy" id="27376"/>
    <lineage>
        <taxon>Eukaryota</taxon>
        <taxon>Fungi</taxon>
        <taxon>Fungi incertae sedis</taxon>
        <taxon>Mucoromycota</taxon>
        <taxon>Glomeromycotina</taxon>
        <taxon>Glomeromycetes</taxon>
        <taxon>Diversisporales</taxon>
        <taxon>Acaulosporaceae</taxon>
        <taxon>Acaulospora</taxon>
    </lineage>
</organism>